<protein>
    <recommendedName>
        <fullName evidence="7">Glycosyltransferase family 20 protein</fullName>
    </recommendedName>
</protein>
<comment type="similarity">
    <text evidence="2">In the C-terminal section; belongs to the trehalose phosphatase family.</text>
</comment>
<dbReference type="NCBIfam" id="TIGR01484">
    <property type="entry name" value="HAD-SF-IIB"/>
    <property type="match status" value="1"/>
</dbReference>
<dbReference type="Pfam" id="PF02358">
    <property type="entry name" value="Trehalose_PPase"/>
    <property type="match status" value="1"/>
</dbReference>
<dbReference type="GO" id="GO:0005992">
    <property type="term" value="P:trehalose biosynthetic process"/>
    <property type="evidence" value="ECO:0007669"/>
    <property type="project" value="InterPro"/>
</dbReference>
<feature type="compositionally biased region" description="Polar residues" evidence="5">
    <location>
        <begin position="1"/>
        <end position="11"/>
    </location>
</feature>
<dbReference type="InterPro" id="IPR023214">
    <property type="entry name" value="HAD_sf"/>
</dbReference>
<dbReference type="PANTHER" id="PTHR10788:SF94">
    <property type="entry name" value="ALPHA,ALPHA-TREHALOSE-PHOSPHATE SYNTHASE [UDP-FORMING] 5"/>
    <property type="match status" value="1"/>
</dbReference>
<evidence type="ECO:0000256" key="4">
    <source>
        <dbReference type="ARBA" id="ARBA00022679"/>
    </source>
</evidence>
<evidence type="ECO:0000256" key="5">
    <source>
        <dbReference type="SAM" id="MobiDB-lite"/>
    </source>
</evidence>
<dbReference type="FunFam" id="3.40.50.1000:FF:000052">
    <property type="entry name" value="Alpha,alpha-trehalose-phosphate synthase [UDP-forming] 6"/>
    <property type="match status" value="1"/>
</dbReference>
<dbReference type="AlphaFoldDB" id="A0A7S0NLF6"/>
<keyword evidence="4" id="KW-0808">Transferase</keyword>
<dbReference type="GO" id="GO:0004805">
    <property type="term" value="F:trehalose-phosphatase activity"/>
    <property type="evidence" value="ECO:0007669"/>
    <property type="project" value="TreeGrafter"/>
</dbReference>
<evidence type="ECO:0000256" key="3">
    <source>
        <dbReference type="ARBA" id="ARBA00022676"/>
    </source>
</evidence>
<dbReference type="Gene3D" id="3.40.50.1000">
    <property type="entry name" value="HAD superfamily/HAD-like"/>
    <property type="match status" value="1"/>
</dbReference>
<name>A0A7S0NLF6_MICPS</name>
<dbReference type="CDD" id="cd03788">
    <property type="entry name" value="GT20_TPS"/>
    <property type="match status" value="1"/>
</dbReference>
<gene>
    <name evidence="6" type="ORF">MCOM1403_LOCUS7226</name>
</gene>
<dbReference type="NCBIfam" id="TIGR00685">
    <property type="entry name" value="T6PP"/>
    <property type="match status" value="1"/>
</dbReference>
<dbReference type="InterPro" id="IPR003337">
    <property type="entry name" value="Trehalose_PPase"/>
</dbReference>
<dbReference type="GO" id="GO:0016757">
    <property type="term" value="F:glycosyltransferase activity"/>
    <property type="evidence" value="ECO:0007669"/>
    <property type="project" value="UniProtKB-KW"/>
</dbReference>
<dbReference type="EMBL" id="HBEQ01008993">
    <property type="protein sequence ID" value="CAD8519800.1"/>
    <property type="molecule type" value="Transcribed_RNA"/>
</dbReference>
<keyword evidence="3" id="KW-0328">Glycosyltransferase</keyword>
<reference evidence="6" key="1">
    <citation type="submission" date="2021-01" db="EMBL/GenBank/DDBJ databases">
        <authorList>
            <person name="Corre E."/>
            <person name="Pelletier E."/>
            <person name="Niang G."/>
            <person name="Scheremetjew M."/>
            <person name="Finn R."/>
            <person name="Kale V."/>
            <person name="Holt S."/>
            <person name="Cochrane G."/>
            <person name="Meng A."/>
            <person name="Brown T."/>
            <person name="Cohen L."/>
        </authorList>
    </citation>
    <scope>NUCLEOTIDE SEQUENCE</scope>
    <source>
        <strain evidence="6">CCMP1723</strain>
    </source>
</reference>
<dbReference type="Pfam" id="PF00982">
    <property type="entry name" value="Glyco_transf_20"/>
    <property type="match status" value="1"/>
</dbReference>
<comment type="similarity">
    <text evidence="1">In the N-terminal section; belongs to the glycosyltransferase 20 family.</text>
</comment>
<organism evidence="6">
    <name type="scientific">Micromonas pusilla</name>
    <name type="common">Picoplanktonic green alga</name>
    <name type="synonym">Chromulina pusilla</name>
    <dbReference type="NCBI Taxonomy" id="38833"/>
    <lineage>
        <taxon>Eukaryota</taxon>
        <taxon>Viridiplantae</taxon>
        <taxon>Chlorophyta</taxon>
        <taxon>Mamiellophyceae</taxon>
        <taxon>Mamiellales</taxon>
        <taxon>Mamiellaceae</taxon>
        <taxon>Micromonas</taxon>
    </lineage>
</organism>
<dbReference type="FunFam" id="3.40.50.2000:FF:000010">
    <property type="entry name" value="Alpha,alpha-trehalose-phosphate synthase"/>
    <property type="match status" value="1"/>
</dbReference>
<dbReference type="InterPro" id="IPR001830">
    <property type="entry name" value="Glyco_trans_20"/>
</dbReference>
<dbReference type="Gene3D" id="3.30.70.1020">
    <property type="entry name" value="Trehalose-6-phosphate phosphatase related protein, domain 2"/>
    <property type="match status" value="1"/>
</dbReference>
<dbReference type="Gene3D" id="3.40.50.2000">
    <property type="entry name" value="Glycogen Phosphorylase B"/>
    <property type="match status" value="2"/>
</dbReference>
<dbReference type="CDD" id="cd01627">
    <property type="entry name" value="HAD_TPP"/>
    <property type="match status" value="1"/>
</dbReference>
<dbReference type="InterPro" id="IPR006379">
    <property type="entry name" value="HAD-SF_hydro_IIB"/>
</dbReference>
<sequence length="893" mass="99919">MRRAASTSMHNLQELVNPGPGGTMLDRIAQLEAEEAHGTSVDQSERVVIVCNSLPLKMRHDPEGSEERGHSWHFEMDLDSIYAQTSVGILEKTSAEKVLWIGGLGSEVELFEQDAVAEDLRDRFSCVPVFLGAELKDKHYKGFCKGFLWPLMHYVLPMSPQSAGRYNKVNWQGYLAANKRFADKVVEHLSPDYDFVWVHDYHLMLLPTFLRKRYNTVRCGYFLHCPFPSSEIFKAFPNRDLVLRGLLNADVVGFHTFDYARHFLSCTTRLLGLNHKTERGALAIDYYGRSVSVKICPTGVDVARLQEGIMWPDSVQRRQAYRAQFEGRKVLLGVDDFDVFKGIELKLQAFELLLSQHPELADKIVMVQVCNPARGDSRELREVQQEVFDIVERLNATYGSIDGRASKTSNGEAGKVVELINRGTTLAERIALLSVADCAVVTATRDGMNLLPYEYITCRQGPVSVEAGTADGYPLPRQSSLIMSEFVGCSSSLSGAFRVNPWNTDDVADAMYRAALLSGGEAEARHERHWKYIHEHTVGYWAASNINELKRLTDGTGNARCYGLGFGLNFRVVAMDPDFRAMDTVACAADYGKAKKRVLLIDYDGTLVQAASYDVLPDAELLNHLTALAADPRNAMVCVVSGRERKQLDNWFRNVPGIALLAEHGYWYKAPDWSGSGSKDWQMLVPAGTEETIKRWREIVEPILDQYHDATDGSLIRDKGTSMIWDYRDADPDFGQWQAKELMDHLESVLVNEQVDVFPGHHHVEIKAHGVSKATPVEMFLGENWKIHLRPESEGATPGKVDFVMAIGDDRSDEEMFMAVDALVLNPEGAVVQKMSCPMPGKEKSKGHEHLSVYCVTVGQKPSKADFYLDDSDDVVQLVRNFTATGQSQSPST</sequence>
<proteinExistence type="inferred from homology"/>
<dbReference type="InterPro" id="IPR036412">
    <property type="entry name" value="HAD-like_sf"/>
</dbReference>
<feature type="region of interest" description="Disordered" evidence="5">
    <location>
        <begin position="1"/>
        <end position="21"/>
    </location>
</feature>
<dbReference type="FunFam" id="3.40.50.2000:FF:000079">
    <property type="entry name" value="Trehalose-6-phosphate synthase 8"/>
    <property type="match status" value="1"/>
</dbReference>
<evidence type="ECO:0000313" key="6">
    <source>
        <dbReference type="EMBL" id="CAD8519800.1"/>
    </source>
</evidence>
<dbReference type="PANTHER" id="PTHR10788">
    <property type="entry name" value="TREHALOSE-6-PHOSPHATE SYNTHASE"/>
    <property type="match status" value="1"/>
</dbReference>
<evidence type="ECO:0000256" key="2">
    <source>
        <dbReference type="ARBA" id="ARBA00006330"/>
    </source>
</evidence>
<dbReference type="GO" id="GO:0005829">
    <property type="term" value="C:cytosol"/>
    <property type="evidence" value="ECO:0007669"/>
    <property type="project" value="TreeGrafter"/>
</dbReference>
<evidence type="ECO:0000256" key="1">
    <source>
        <dbReference type="ARBA" id="ARBA00005409"/>
    </source>
</evidence>
<dbReference type="SUPFAM" id="SSF56784">
    <property type="entry name" value="HAD-like"/>
    <property type="match status" value="1"/>
</dbReference>
<evidence type="ECO:0008006" key="7">
    <source>
        <dbReference type="Google" id="ProtNLM"/>
    </source>
</evidence>
<dbReference type="SUPFAM" id="SSF53756">
    <property type="entry name" value="UDP-Glycosyltransferase/glycogen phosphorylase"/>
    <property type="match status" value="1"/>
</dbReference>
<accession>A0A7S0NLF6</accession>